<dbReference type="Gene3D" id="3.40.50.300">
    <property type="entry name" value="P-loop containing nucleotide triphosphate hydrolases"/>
    <property type="match status" value="2"/>
</dbReference>
<evidence type="ECO:0000259" key="1">
    <source>
        <dbReference type="PROSITE" id="PS51194"/>
    </source>
</evidence>
<dbReference type="PROSITE" id="PS51194">
    <property type="entry name" value="HELICASE_CTER"/>
    <property type="match status" value="1"/>
</dbReference>
<reference evidence="2" key="1">
    <citation type="submission" date="2018-11" db="EMBL/GenBank/DDBJ databases">
        <authorList>
            <consortium name="Pathogen Informatics"/>
        </authorList>
    </citation>
    <scope>NUCLEOTIDE SEQUENCE</scope>
</reference>
<gene>
    <name evidence="2" type="ORF">PXEA_LOCUS33252</name>
</gene>
<dbReference type="OrthoDB" id="196131at2759"/>
<dbReference type="InterPro" id="IPR001650">
    <property type="entry name" value="Helicase_C-like"/>
</dbReference>
<keyword evidence="3" id="KW-1185">Reference proteome</keyword>
<dbReference type="AlphaFoldDB" id="A0A3S5B8X5"/>
<dbReference type="Proteomes" id="UP000784294">
    <property type="component" value="Unassembled WGS sequence"/>
</dbReference>
<comment type="caution">
    <text evidence="2">The sequence shown here is derived from an EMBL/GenBank/DDBJ whole genome shotgun (WGS) entry which is preliminary data.</text>
</comment>
<evidence type="ECO:0000313" key="3">
    <source>
        <dbReference type="Proteomes" id="UP000784294"/>
    </source>
</evidence>
<dbReference type="Pfam" id="PF00271">
    <property type="entry name" value="Helicase_C"/>
    <property type="match status" value="1"/>
</dbReference>
<dbReference type="PANTHER" id="PTHR47958">
    <property type="entry name" value="ATP-DEPENDENT RNA HELICASE DBP3"/>
    <property type="match status" value="1"/>
</dbReference>
<protein>
    <recommendedName>
        <fullName evidence="1">Helicase C-terminal domain-containing protein</fullName>
    </recommendedName>
</protein>
<proteinExistence type="predicted"/>
<feature type="domain" description="Helicase C-terminal" evidence="1">
    <location>
        <begin position="81"/>
        <end position="155"/>
    </location>
</feature>
<sequence>MSDAGNLGLALLFSATFKKRVERLARDILTDPIRIIQGELGEANEDITQIVEIFSSLDDKFAWIFKHLVQLTTEIENIVGGYSFILFFLEGSVLIFVTRKTHSEEVAQRLKARDFKVLLIHGDMHQSDRNTVIQAFKRQEAPILVATDVACKSLH</sequence>
<organism evidence="2 3">
    <name type="scientific">Protopolystoma xenopodis</name>
    <dbReference type="NCBI Taxonomy" id="117903"/>
    <lineage>
        <taxon>Eukaryota</taxon>
        <taxon>Metazoa</taxon>
        <taxon>Spiralia</taxon>
        <taxon>Lophotrochozoa</taxon>
        <taxon>Platyhelminthes</taxon>
        <taxon>Monogenea</taxon>
        <taxon>Polyopisthocotylea</taxon>
        <taxon>Polystomatidea</taxon>
        <taxon>Polystomatidae</taxon>
        <taxon>Protopolystoma</taxon>
    </lineage>
</organism>
<dbReference type="SUPFAM" id="SSF52540">
    <property type="entry name" value="P-loop containing nucleoside triphosphate hydrolases"/>
    <property type="match status" value="1"/>
</dbReference>
<evidence type="ECO:0000313" key="2">
    <source>
        <dbReference type="EMBL" id="VEL39812.1"/>
    </source>
</evidence>
<name>A0A3S5B8X5_9PLAT</name>
<accession>A0A3S5B8X5</accession>
<dbReference type="EMBL" id="CAAALY010262615">
    <property type="protein sequence ID" value="VEL39812.1"/>
    <property type="molecule type" value="Genomic_DNA"/>
</dbReference>
<dbReference type="InterPro" id="IPR027417">
    <property type="entry name" value="P-loop_NTPase"/>
</dbReference>